<evidence type="ECO:0000313" key="3">
    <source>
        <dbReference type="Proteomes" id="UP000800094"/>
    </source>
</evidence>
<keyword evidence="3" id="KW-1185">Reference proteome</keyword>
<gene>
    <name evidence="2" type="ORF">BU26DRAFT_31236</name>
</gene>
<accession>A0A6A6J5X5</accession>
<evidence type="ECO:0000313" key="2">
    <source>
        <dbReference type="EMBL" id="KAF2256883.1"/>
    </source>
</evidence>
<protein>
    <submittedName>
        <fullName evidence="2">Uncharacterized protein</fullName>
    </submittedName>
</protein>
<dbReference type="GeneID" id="54575263"/>
<name>A0A6A6J5X5_9PLEO</name>
<dbReference type="EMBL" id="ML987189">
    <property type="protein sequence ID" value="KAF2256883.1"/>
    <property type="molecule type" value="Genomic_DNA"/>
</dbReference>
<dbReference type="RefSeq" id="XP_033691887.1">
    <property type="nucleotide sequence ID" value="XM_033821933.1"/>
</dbReference>
<reference evidence="2" key="1">
    <citation type="journal article" date="2020" name="Stud. Mycol.">
        <title>101 Dothideomycetes genomes: a test case for predicting lifestyles and emergence of pathogens.</title>
        <authorList>
            <person name="Haridas S."/>
            <person name="Albert R."/>
            <person name="Binder M."/>
            <person name="Bloem J."/>
            <person name="Labutti K."/>
            <person name="Salamov A."/>
            <person name="Andreopoulos B."/>
            <person name="Baker S."/>
            <person name="Barry K."/>
            <person name="Bills G."/>
            <person name="Bluhm B."/>
            <person name="Cannon C."/>
            <person name="Castanera R."/>
            <person name="Culley D."/>
            <person name="Daum C."/>
            <person name="Ezra D."/>
            <person name="Gonzalez J."/>
            <person name="Henrissat B."/>
            <person name="Kuo A."/>
            <person name="Liang C."/>
            <person name="Lipzen A."/>
            <person name="Lutzoni F."/>
            <person name="Magnuson J."/>
            <person name="Mondo S."/>
            <person name="Nolan M."/>
            <person name="Ohm R."/>
            <person name="Pangilinan J."/>
            <person name="Park H.-J."/>
            <person name="Ramirez L."/>
            <person name="Alfaro M."/>
            <person name="Sun H."/>
            <person name="Tritt A."/>
            <person name="Yoshinaga Y."/>
            <person name="Zwiers L.-H."/>
            <person name="Turgeon B."/>
            <person name="Goodwin S."/>
            <person name="Spatafora J."/>
            <person name="Crous P."/>
            <person name="Grigoriev I."/>
        </authorList>
    </citation>
    <scope>NUCLEOTIDE SEQUENCE</scope>
    <source>
        <strain evidence="2">CBS 122368</strain>
    </source>
</reference>
<organism evidence="2 3">
    <name type="scientific">Trematosphaeria pertusa</name>
    <dbReference type="NCBI Taxonomy" id="390896"/>
    <lineage>
        <taxon>Eukaryota</taxon>
        <taxon>Fungi</taxon>
        <taxon>Dikarya</taxon>
        <taxon>Ascomycota</taxon>
        <taxon>Pezizomycotina</taxon>
        <taxon>Dothideomycetes</taxon>
        <taxon>Pleosporomycetidae</taxon>
        <taxon>Pleosporales</taxon>
        <taxon>Massarineae</taxon>
        <taxon>Trematosphaeriaceae</taxon>
        <taxon>Trematosphaeria</taxon>
    </lineage>
</organism>
<proteinExistence type="predicted"/>
<sequence>MDLVIITPGPLTKALDRCTVSSQLQRSSSRKHGPITHPDLARALQRCSSTIGLFPLRNARANCRGRSRRASCVQYGHNRGKGKLPLKKSYGKATPLACWCRVLTTEMRITNETLIPTCSLLCSSPRRPKHRNEAMLQLSLESAPHFHENSCENGVGSRRGPTEHVQRNTAAIRQRKSGRNFHFRVC</sequence>
<dbReference type="AlphaFoldDB" id="A0A6A6J5X5"/>
<evidence type="ECO:0000256" key="1">
    <source>
        <dbReference type="SAM" id="MobiDB-lite"/>
    </source>
</evidence>
<dbReference type="Proteomes" id="UP000800094">
    <property type="component" value="Unassembled WGS sequence"/>
</dbReference>
<feature type="region of interest" description="Disordered" evidence="1">
    <location>
        <begin position="150"/>
        <end position="170"/>
    </location>
</feature>